<dbReference type="OMA" id="TGHHDIS"/>
<feature type="compositionally biased region" description="Basic and acidic residues" evidence="5">
    <location>
        <begin position="1366"/>
        <end position="1380"/>
    </location>
</feature>
<dbReference type="EMBL" id="LEKV01004614">
    <property type="protein sequence ID" value="KVH93721.1"/>
    <property type="molecule type" value="Genomic_DNA"/>
</dbReference>
<proteinExistence type="inferred from homology"/>
<comment type="subcellular location">
    <subcellularLocation>
        <location evidence="1">Nucleus</location>
    </subcellularLocation>
</comment>
<feature type="compositionally biased region" description="Acidic residues" evidence="5">
    <location>
        <begin position="562"/>
        <end position="577"/>
    </location>
</feature>
<feature type="compositionally biased region" description="Basic and acidic residues" evidence="5">
    <location>
        <begin position="1344"/>
        <end position="1356"/>
    </location>
</feature>
<feature type="compositionally biased region" description="Gly residues" evidence="5">
    <location>
        <begin position="299"/>
        <end position="308"/>
    </location>
</feature>
<feature type="domain" description="Pre-mRNA polyadenylation factor Fip1" evidence="6">
    <location>
        <begin position="423"/>
        <end position="465"/>
    </location>
</feature>
<feature type="compositionally biased region" description="Basic and acidic residues" evidence="5">
    <location>
        <begin position="1195"/>
        <end position="1209"/>
    </location>
</feature>
<feature type="region of interest" description="Disordered" evidence="5">
    <location>
        <begin position="278"/>
        <end position="308"/>
    </location>
</feature>
<feature type="region of interest" description="Disordered" evidence="5">
    <location>
        <begin position="53"/>
        <end position="77"/>
    </location>
</feature>
<feature type="region of interest" description="Disordered" evidence="5">
    <location>
        <begin position="115"/>
        <end position="141"/>
    </location>
</feature>
<sequence length="1401" mass="157543">GLEITLKESNPNSTAARRASLRLVCAYKTIVTDLMEDDDEFGDLYTDVLQPLQMSSASPQPQIRSTPQPPTRSIDLNDRISSDDEEILYGAKTSGKLKFDQPDSNLNLNKRDGAAEKKESVWGEEAAPAADSGGRVFGSSSGLVKAEEKGLEQDPNFVHDVKGEFSQIKEEALEENFGIEDAGEEEEFLIPGLSSSGARVLERSGKEGEGGDDWDDSDSEDDLQIVLNDTTGAGMMGMDGGGGQDEEDDEDGDNLVIVAGNADANHLHHHPPMEELQDWGEDASQAAEGGGERKDLLGGDAGKPEGGGVGGAVVAQKVGYGSHGYHPFHSQFKYVRPGAAPMPGAGAVATGGTPGQVRPPASMLPFAGRGRGEWRPAGIKNVPPMQKNFHPGYGMQGWGNNGAGRGFGSGLDFTLPSHKTIFEVDIDGFEEKPWRLQGIDISDFFNFGMNEESWKEYCKQLEQHRLEATMQSKIRVYESGRTEQEYDPDLPPELAAAAGIHDISSENRNIGKTDLQSDLAKGSARSRMHLPTGKAIQVETGFGERLPSIDTRPPRIVLQGSADDESVPENDGAEQPEDVPSKENPRANLEIADDIGSEDDHFDRPQAYNGRKRDVSGRRAPFMGSMHDMTSTGDRGSRFKETEVEDHFESRGRTSSYPKKLSPHNLVERPAKRTAADRSPHLTDSGTLQDPKFVDNQKEESTESVGHKKTPSSSPPTLGSAEDRSFDQNDAIKDEAVVADGISGMEREGQGLDTTAIDTFKEENSRRTMKKQKLIARAEHSSVERGEDREDSKAGRSSENSKAKSGSSRDQQNMRDSMEQEVIQAGGSMCSGNIRRSINEDERTVRSRGREERQERERHPTALKGMEDQYSHRKWDSSLGHRSHVKSENFDRKKGRDSEEVWQDEDPHVGRMRIEDMRKRSHEEEMASRHRHKVRENERSDKNEHRSRKVLENGGWKGDHDRDVVFQQKRDDSLKTRHNISDGMHSKRSNEELHARRGDRAEREEPLHAHRESTSRRKRERDDNLDQHKRDEQARLKDDDQHPFRYKEEGRLQREKVERQRERDDWKERDGHRGVGSGRPAEDKAWVGHSRLKEDYRSSDKEYQFKDTVREQLSRRDRVENEGISRHRGREDAYTHGNKLNNEEKISRHERGYAGTDRTASTKDMHGLQEKKHKESLRKGKETDGIHNSLAASRRNREENSSQRSERASSRGMLEQRSGEQNLLTRRSLKKHKENGSSEDEQQESRKGRSKLERWTSHKDRDFNLGIKADPKEIDRSNDNGVAMKLAEESSRPQETVDNSKPLAEEKDSSSIKTEDAKPAEDKHLDTVEKLKKRSERFKLPMPSEKEAIAIKKMENEPLPCVQPETRPDSEVKPERPAREVKKMKISREAFEEVLKGNSSE</sequence>
<feature type="compositionally biased region" description="Basic and acidic residues" evidence="5">
    <location>
        <begin position="885"/>
        <end position="928"/>
    </location>
</feature>
<evidence type="ECO:0000256" key="3">
    <source>
        <dbReference type="ARBA" id="ARBA00022664"/>
    </source>
</evidence>
<evidence type="ECO:0000256" key="4">
    <source>
        <dbReference type="ARBA" id="ARBA00023242"/>
    </source>
</evidence>
<feature type="region of interest" description="Disordered" evidence="5">
    <location>
        <begin position="189"/>
        <end position="251"/>
    </location>
</feature>
<dbReference type="InterPro" id="IPR007854">
    <property type="entry name" value="Fip1_dom"/>
</dbReference>
<feature type="compositionally biased region" description="Basic and acidic residues" evidence="5">
    <location>
        <begin position="666"/>
        <end position="681"/>
    </location>
</feature>
<gene>
    <name evidence="7" type="ORF">Ccrd_004222</name>
</gene>
<feature type="non-terminal residue" evidence="7">
    <location>
        <position position="1"/>
    </location>
</feature>
<dbReference type="Gramene" id="KVH93721">
    <property type="protein sequence ID" value="KVH93721"/>
    <property type="gene ID" value="Ccrd_004222"/>
</dbReference>
<comment type="caution">
    <text evidence="7">The sequence shown here is derived from an EMBL/GenBank/DDBJ whole genome shotgun (WGS) entry which is preliminary data.</text>
</comment>
<dbReference type="Pfam" id="PF05182">
    <property type="entry name" value="Fip1"/>
    <property type="match status" value="1"/>
</dbReference>
<comment type="similarity">
    <text evidence="2">Belongs to the FIP1 family.</text>
</comment>
<reference evidence="7 8" key="1">
    <citation type="journal article" date="2016" name="Sci. Rep.">
        <title>The genome sequence of the outbreeding globe artichoke constructed de novo incorporating a phase-aware low-pass sequencing strategy of F1 progeny.</title>
        <authorList>
            <person name="Scaglione D."/>
            <person name="Reyes-Chin-Wo S."/>
            <person name="Acquadro A."/>
            <person name="Froenicke L."/>
            <person name="Portis E."/>
            <person name="Beitel C."/>
            <person name="Tirone M."/>
            <person name="Mauro R."/>
            <person name="Lo Monaco A."/>
            <person name="Mauromicale G."/>
            <person name="Faccioli P."/>
            <person name="Cattivelli L."/>
            <person name="Rieseberg L."/>
            <person name="Michelmore R."/>
            <person name="Lanteri S."/>
        </authorList>
    </citation>
    <scope>NUCLEOTIDE SEQUENCE [LARGE SCALE GENOMIC DNA]</scope>
    <source>
        <strain evidence="7">2C</strain>
    </source>
</reference>
<dbReference type="Proteomes" id="UP000243975">
    <property type="component" value="Unassembled WGS sequence"/>
</dbReference>
<keyword evidence="8" id="KW-1185">Reference proteome</keyword>
<name>A0A103XMV0_CYNCS</name>
<keyword evidence="4" id="KW-0539">Nucleus</keyword>
<feature type="compositionally biased region" description="Basic and acidic residues" evidence="5">
    <location>
        <begin position="837"/>
        <end position="876"/>
    </location>
</feature>
<feature type="compositionally biased region" description="Gly residues" evidence="5">
    <location>
        <begin position="234"/>
        <end position="243"/>
    </location>
</feature>
<dbReference type="PANTHER" id="PTHR36884:SF1">
    <property type="entry name" value="FIP1[V]-LIKE PROTEIN"/>
    <property type="match status" value="1"/>
</dbReference>
<feature type="compositionally biased region" description="Acidic residues" evidence="5">
    <location>
        <begin position="210"/>
        <end position="223"/>
    </location>
</feature>
<evidence type="ECO:0000313" key="7">
    <source>
        <dbReference type="EMBL" id="KVH93721.1"/>
    </source>
</evidence>
<feature type="compositionally biased region" description="Basic and acidic residues" evidence="5">
    <location>
        <begin position="635"/>
        <end position="652"/>
    </location>
</feature>
<dbReference type="STRING" id="59895.A0A103XMV0"/>
<feature type="compositionally biased region" description="Basic and acidic residues" evidence="5">
    <location>
        <begin position="984"/>
        <end position="1073"/>
    </location>
</feature>
<feature type="compositionally biased region" description="Basic and acidic residues" evidence="5">
    <location>
        <begin position="1080"/>
        <end position="1134"/>
    </location>
</feature>
<evidence type="ECO:0000259" key="6">
    <source>
        <dbReference type="Pfam" id="PF05182"/>
    </source>
</evidence>
<feature type="compositionally biased region" description="Basic and acidic residues" evidence="5">
    <location>
        <begin position="776"/>
        <end position="802"/>
    </location>
</feature>
<feature type="compositionally biased region" description="Basic and acidic residues" evidence="5">
    <location>
        <begin position="1141"/>
        <end position="1152"/>
    </location>
</feature>
<evidence type="ECO:0000313" key="8">
    <source>
        <dbReference type="Proteomes" id="UP000243975"/>
    </source>
</evidence>
<dbReference type="GO" id="GO:0006397">
    <property type="term" value="P:mRNA processing"/>
    <property type="evidence" value="ECO:0007669"/>
    <property type="project" value="UniProtKB-KW"/>
</dbReference>
<feature type="region of interest" description="Disordered" evidence="5">
    <location>
        <begin position="505"/>
        <end position="527"/>
    </location>
</feature>
<dbReference type="PANTHER" id="PTHR36884">
    <property type="entry name" value="FIP1[III]-LIKE PROTEIN"/>
    <property type="match status" value="1"/>
</dbReference>
<feature type="compositionally biased region" description="Basic and acidic residues" evidence="5">
    <location>
        <begin position="1160"/>
        <end position="1185"/>
    </location>
</feature>
<evidence type="ECO:0000256" key="2">
    <source>
        <dbReference type="ARBA" id="ARBA00007459"/>
    </source>
</evidence>
<feature type="compositionally biased region" description="Polar residues" evidence="5">
    <location>
        <begin position="53"/>
        <end position="66"/>
    </location>
</feature>
<accession>A0A103XMV0</accession>
<feature type="compositionally biased region" description="Basic and acidic residues" evidence="5">
    <location>
        <begin position="200"/>
        <end position="209"/>
    </location>
</feature>
<keyword evidence="3" id="KW-0507">mRNA processing</keyword>
<feature type="compositionally biased region" description="Basic and acidic residues" evidence="5">
    <location>
        <begin position="935"/>
        <end position="944"/>
    </location>
</feature>
<evidence type="ECO:0000256" key="1">
    <source>
        <dbReference type="ARBA" id="ARBA00004123"/>
    </source>
</evidence>
<evidence type="ECO:0000256" key="5">
    <source>
        <dbReference type="SAM" id="MobiDB-lite"/>
    </source>
</evidence>
<feature type="compositionally biased region" description="Basic and acidic residues" evidence="5">
    <location>
        <begin position="721"/>
        <end position="736"/>
    </location>
</feature>
<dbReference type="GO" id="GO:0016607">
    <property type="term" value="C:nuclear speck"/>
    <property type="evidence" value="ECO:0007669"/>
    <property type="project" value="TreeGrafter"/>
</dbReference>
<feature type="compositionally biased region" description="Basic and acidic residues" evidence="5">
    <location>
        <begin position="1303"/>
        <end position="1330"/>
    </location>
</feature>
<dbReference type="GO" id="GO:0003723">
    <property type="term" value="F:RNA binding"/>
    <property type="evidence" value="ECO:0007669"/>
    <property type="project" value="TreeGrafter"/>
</dbReference>
<dbReference type="InterPro" id="IPR044976">
    <property type="entry name" value="FIPS5/FIPS3-like"/>
</dbReference>
<organism evidence="7 8">
    <name type="scientific">Cynara cardunculus var. scolymus</name>
    <name type="common">Globe artichoke</name>
    <name type="synonym">Cynara scolymus</name>
    <dbReference type="NCBI Taxonomy" id="59895"/>
    <lineage>
        <taxon>Eukaryota</taxon>
        <taxon>Viridiplantae</taxon>
        <taxon>Streptophyta</taxon>
        <taxon>Embryophyta</taxon>
        <taxon>Tracheophyta</taxon>
        <taxon>Spermatophyta</taxon>
        <taxon>Magnoliopsida</taxon>
        <taxon>eudicotyledons</taxon>
        <taxon>Gunneridae</taxon>
        <taxon>Pentapetalae</taxon>
        <taxon>asterids</taxon>
        <taxon>campanulids</taxon>
        <taxon>Asterales</taxon>
        <taxon>Asteraceae</taxon>
        <taxon>Carduoideae</taxon>
        <taxon>Cardueae</taxon>
        <taxon>Carduinae</taxon>
        <taxon>Cynara</taxon>
    </lineage>
</organism>
<feature type="compositionally biased region" description="Basic and acidic residues" evidence="5">
    <location>
        <begin position="692"/>
        <end position="701"/>
    </location>
</feature>
<protein>
    <submittedName>
        <fullName evidence="7">Pre-mRNA polyadenylation factor Fip1</fullName>
    </submittedName>
</protein>
<feature type="compositionally biased region" description="Basic and acidic residues" evidence="5">
    <location>
        <begin position="957"/>
        <end position="975"/>
    </location>
</feature>
<feature type="compositionally biased region" description="Basic and acidic residues" evidence="5">
    <location>
        <begin position="1243"/>
        <end position="1278"/>
    </location>
</feature>
<feature type="region of interest" description="Disordered" evidence="5">
    <location>
        <begin position="560"/>
        <end position="1380"/>
    </location>
</feature>